<dbReference type="AlphaFoldDB" id="A0AAE3GHV6"/>
<dbReference type="Gene3D" id="1.10.10.60">
    <property type="entry name" value="Homeodomain-like"/>
    <property type="match status" value="2"/>
</dbReference>
<reference evidence="4" key="1">
    <citation type="submission" date="2022-06" db="EMBL/GenBank/DDBJ databases">
        <title>Genomic Encyclopedia of Archaeal and Bacterial Type Strains, Phase II (KMG-II): from individual species to whole genera.</title>
        <authorList>
            <person name="Goeker M."/>
        </authorList>
    </citation>
    <scope>NUCLEOTIDE SEQUENCE</scope>
    <source>
        <strain evidence="4">DSM 43935</strain>
    </source>
</reference>
<dbReference type="Pfam" id="PF01965">
    <property type="entry name" value="DJ-1_PfpI"/>
    <property type="match status" value="1"/>
</dbReference>
<gene>
    <name evidence="4" type="ORF">LX83_004552</name>
</gene>
<dbReference type="EMBL" id="JAMTCK010000011">
    <property type="protein sequence ID" value="MCP2167679.1"/>
    <property type="molecule type" value="Genomic_DNA"/>
</dbReference>
<dbReference type="SMART" id="SM00342">
    <property type="entry name" value="HTH_ARAC"/>
    <property type="match status" value="1"/>
</dbReference>
<evidence type="ECO:0000256" key="1">
    <source>
        <dbReference type="ARBA" id="ARBA00023015"/>
    </source>
</evidence>
<keyword evidence="4" id="KW-0238">DNA-binding</keyword>
<dbReference type="GO" id="GO:0003700">
    <property type="term" value="F:DNA-binding transcription factor activity"/>
    <property type="evidence" value="ECO:0007669"/>
    <property type="project" value="InterPro"/>
</dbReference>
<dbReference type="SUPFAM" id="SSF52317">
    <property type="entry name" value="Class I glutamine amidotransferase-like"/>
    <property type="match status" value="1"/>
</dbReference>
<accession>A0AAE3GHV6</accession>
<evidence type="ECO:0000313" key="4">
    <source>
        <dbReference type="EMBL" id="MCP2167679.1"/>
    </source>
</evidence>
<comment type="caution">
    <text evidence="4">The sequence shown here is derived from an EMBL/GenBank/DDBJ whole genome shotgun (WGS) entry which is preliminary data.</text>
</comment>
<dbReference type="SUPFAM" id="SSF46689">
    <property type="entry name" value="Homeodomain-like"/>
    <property type="match status" value="2"/>
</dbReference>
<name>A0AAE3GHV6_9PSEU</name>
<feature type="domain" description="HTH araC/xylS-type" evidence="3">
    <location>
        <begin position="214"/>
        <end position="312"/>
    </location>
</feature>
<dbReference type="RefSeq" id="WP_253774789.1">
    <property type="nucleotide sequence ID" value="NZ_JAMTCK010000011.1"/>
</dbReference>
<protein>
    <submittedName>
        <fullName evidence="4">Transcriptional regulator GlxA family, contains an amidase domain and an AraC-type DNA-binding HTH domain</fullName>
    </submittedName>
</protein>
<organism evidence="4 5">
    <name type="scientific">Goodfellowiella coeruleoviolacea</name>
    <dbReference type="NCBI Taxonomy" id="334858"/>
    <lineage>
        <taxon>Bacteria</taxon>
        <taxon>Bacillati</taxon>
        <taxon>Actinomycetota</taxon>
        <taxon>Actinomycetes</taxon>
        <taxon>Pseudonocardiales</taxon>
        <taxon>Pseudonocardiaceae</taxon>
        <taxon>Goodfellowiella</taxon>
    </lineage>
</organism>
<keyword evidence="5" id="KW-1185">Reference proteome</keyword>
<keyword evidence="2" id="KW-0804">Transcription</keyword>
<dbReference type="Proteomes" id="UP001206128">
    <property type="component" value="Unassembled WGS sequence"/>
</dbReference>
<dbReference type="PROSITE" id="PS01124">
    <property type="entry name" value="HTH_ARAC_FAMILY_2"/>
    <property type="match status" value="1"/>
</dbReference>
<dbReference type="InterPro" id="IPR029062">
    <property type="entry name" value="Class_I_gatase-like"/>
</dbReference>
<dbReference type="Gene3D" id="3.40.50.880">
    <property type="match status" value="1"/>
</dbReference>
<dbReference type="PANTHER" id="PTHR43130">
    <property type="entry name" value="ARAC-FAMILY TRANSCRIPTIONAL REGULATOR"/>
    <property type="match status" value="1"/>
</dbReference>
<keyword evidence="1" id="KW-0805">Transcription regulation</keyword>
<proteinExistence type="predicted"/>
<dbReference type="InterPro" id="IPR018060">
    <property type="entry name" value="HTH_AraC"/>
</dbReference>
<dbReference type="PANTHER" id="PTHR43130:SF3">
    <property type="entry name" value="HTH-TYPE TRANSCRIPTIONAL REGULATOR RV1931C"/>
    <property type="match status" value="1"/>
</dbReference>
<dbReference type="CDD" id="cd03137">
    <property type="entry name" value="GATase1_AraC_1"/>
    <property type="match status" value="1"/>
</dbReference>
<dbReference type="GO" id="GO:0043565">
    <property type="term" value="F:sequence-specific DNA binding"/>
    <property type="evidence" value="ECO:0007669"/>
    <property type="project" value="InterPro"/>
</dbReference>
<evidence type="ECO:0000313" key="5">
    <source>
        <dbReference type="Proteomes" id="UP001206128"/>
    </source>
</evidence>
<dbReference type="Pfam" id="PF12833">
    <property type="entry name" value="HTH_18"/>
    <property type="match status" value="1"/>
</dbReference>
<dbReference type="InterPro" id="IPR002818">
    <property type="entry name" value="DJ-1/PfpI"/>
</dbReference>
<dbReference type="InterPro" id="IPR052158">
    <property type="entry name" value="INH-QAR"/>
</dbReference>
<evidence type="ECO:0000259" key="3">
    <source>
        <dbReference type="PROSITE" id="PS01124"/>
    </source>
</evidence>
<evidence type="ECO:0000256" key="2">
    <source>
        <dbReference type="ARBA" id="ARBA00023163"/>
    </source>
</evidence>
<dbReference type="InterPro" id="IPR009057">
    <property type="entry name" value="Homeodomain-like_sf"/>
</dbReference>
<sequence>MHVVAVLALNGVVAFDLAIPCQVFAATRHPDGRPAYEVRVCAEPAVTATVAGQEYFQVRSRYGLDDARDADTLIVPGVAPGQPPHPRTVRLLRDAAARGARVASICTGAFVLAAAGLLDGRRAATHWLLADQLAEEFPDVAVDPSVLFVDNGQILTSAGVAAGLDLCLHMVRQDHGAATAAATARVIVMPPQRAGGQAQFIEHPDPGTSGDDLGPTLQWMLGNLDTPLTLADIAAQARMSTRSLSRRFHAQTGTTPLRWLLDRRLQRARELLETTDLSVDRIARVTGFGSPETMRHHFSRHLGTTPRSYRAAFHG</sequence>